<dbReference type="OrthoDB" id="10432077at2759"/>
<reference evidence="2" key="1">
    <citation type="submission" date="2021-02" db="EMBL/GenBank/DDBJ databases">
        <authorList>
            <person name="Nowell W R."/>
        </authorList>
    </citation>
    <scope>NUCLEOTIDE SEQUENCE</scope>
</reference>
<evidence type="ECO:0000313" key="1">
    <source>
        <dbReference type="EMBL" id="CAF1309758.1"/>
    </source>
</evidence>
<sequence>MTIKTDEYFKIFYEGICAEARILTKESFLSRPRKPPARCADCLPTLHETDFGFYHHQYFEVINQVIDFVDSRFKQSAFPIVMQSRAVHSVSS</sequence>
<dbReference type="EMBL" id="CAJNOJ010000422">
    <property type="protein sequence ID" value="CAF1442593.1"/>
    <property type="molecule type" value="Genomic_DNA"/>
</dbReference>
<evidence type="ECO:0000313" key="3">
    <source>
        <dbReference type="Proteomes" id="UP000663828"/>
    </source>
</evidence>
<name>A0A815NT96_ADIRI</name>
<evidence type="ECO:0000313" key="4">
    <source>
        <dbReference type="Proteomes" id="UP000663852"/>
    </source>
</evidence>
<gene>
    <name evidence="2" type="ORF">EDS130_LOCUS38980</name>
    <name evidence="1" type="ORF">XAT740_LOCUS29318</name>
</gene>
<comment type="caution">
    <text evidence="2">The sequence shown here is derived from an EMBL/GenBank/DDBJ whole genome shotgun (WGS) entry which is preliminary data.</text>
</comment>
<accession>A0A815NT96</accession>
<protein>
    <submittedName>
        <fullName evidence="2">Uncharacterized protein</fullName>
    </submittedName>
</protein>
<dbReference type="Proteomes" id="UP000663852">
    <property type="component" value="Unassembled WGS sequence"/>
</dbReference>
<dbReference type="EMBL" id="CAJNOR010002550">
    <property type="protein sequence ID" value="CAF1309758.1"/>
    <property type="molecule type" value="Genomic_DNA"/>
</dbReference>
<keyword evidence="3" id="KW-1185">Reference proteome</keyword>
<dbReference type="AlphaFoldDB" id="A0A815NT96"/>
<dbReference type="Proteomes" id="UP000663828">
    <property type="component" value="Unassembled WGS sequence"/>
</dbReference>
<organism evidence="2 4">
    <name type="scientific">Adineta ricciae</name>
    <name type="common">Rotifer</name>
    <dbReference type="NCBI Taxonomy" id="249248"/>
    <lineage>
        <taxon>Eukaryota</taxon>
        <taxon>Metazoa</taxon>
        <taxon>Spiralia</taxon>
        <taxon>Gnathifera</taxon>
        <taxon>Rotifera</taxon>
        <taxon>Eurotatoria</taxon>
        <taxon>Bdelloidea</taxon>
        <taxon>Adinetida</taxon>
        <taxon>Adinetidae</taxon>
        <taxon>Adineta</taxon>
    </lineage>
</organism>
<proteinExistence type="predicted"/>
<evidence type="ECO:0000313" key="2">
    <source>
        <dbReference type="EMBL" id="CAF1442593.1"/>
    </source>
</evidence>